<evidence type="ECO:0000313" key="3">
    <source>
        <dbReference type="Proteomes" id="UP000823941"/>
    </source>
</evidence>
<dbReference type="Pfam" id="PF00400">
    <property type="entry name" value="WD40"/>
    <property type="match status" value="1"/>
</dbReference>
<dbReference type="PANTHER" id="PTHR47822">
    <property type="entry name" value="CARBOHYDRATE BINDING DOMAIN CONTAINING PROTEIN"/>
    <property type="match status" value="1"/>
</dbReference>
<feature type="repeat" description="WD" evidence="1">
    <location>
        <begin position="247"/>
        <end position="282"/>
    </location>
</feature>
<dbReference type="SMART" id="SM00320">
    <property type="entry name" value="WD40"/>
    <property type="match status" value="4"/>
</dbReference>
<accession>A0ABQ7QQ12</accession>
<dbReference type="InterPro" id="IPR036322">
    <property type="entry name" value="WD40_repeat_dom_sf"/>
</dbReference>
<sequence>MSDAESNAAFKEYAEKINTYYSTDKTPKIWYPMFYRVKIKNRYDMHKWINDNNETFLKGTENKVLQNRWFYSEMGPITALAYAPNGAHIIVGHGTGLIQMRHGKTGTVICTLRPRQFPPKPVYSLQYSDAEERVCYAASSDGSIYRIDIPNITPDLENPPIYCITADPALECLSMQFYGTPGISSYATAIISQRYPALSLGITADQNKMVVGYEDTSVKVYDMDTLQAETTYKVHKMRMKLMLKKLQRSHSGQVCALRCHPQNVYQFASAAWDNTLRIWDVRCKIGCVMTFEGVNVCSDSIDLNRNHCIAGSWQPTGALTVWDLVARRKLTDVTIQNRRPDVDGEYIYACRFWRSADYNRKGKYAIIGGSGTGCVEVVNLHNRYIACSYPSEGAILAVTSHGERIAYGGTSSVFTIVTFRDPKHEKYEKFEQERSRRTIPDEQRSAEDWKVLAGSSEYDTGYWDT</sequence>
<gene>
    <name evidence="2" type="ORF">JYU34_007281</name>
</gene>
<comment type="caution">
    <text evidence="2">The sequence shown here is derived from an EMBL/GenBank/DDBJ whole genome shotgun (WGS) entry which is preliminary data.</text>
</comment>
<dbReference type="Proteomes" id="UP000823941">
    <property type="component" value="Chromosome 10"/>
</dbReference>
<dbReference type="EMBL" id="JAHIBW010000010">
    <property type="protein sequence ID" value="KAG7307137.1"/>
    <property type="molecule type" value="Genomic_DNA"/>
</dbReference>
<keyword evidence="3" id="KW-1185">Reference proteome</keyword>
<name>A0ABQ7QQ12_PLUXY</name>
<evidence type="ECO:0000256" key="1">
    <source>
        <dbReference type="PROSITE-ProRule" id="PRU00221"/>
    </source>
</evidence>
<dbReference type="Gene3D" id="2.130.10.10">
    <property type="entry name" value="YVTN repeat-like/Quinoprotein amine dehydrogenase"/>
    <property type="match status" value="2"/>
</dbReference>
<protein>
    <submittedName>
        <fullName evidence="2">Uncharacterized protein</fullName>
    </submittedName>
</protein>
<reference evidence="2 3" key="1">
    <citation type="submission" date="2021-06" db="EMBL/GenBank/DDBJ databases">
        <title>A haploid diamondback moth (Plutella xylostella L.) genome assembly resolves 31 chromosomes and identifies a diamide resistance mutation.</title>
        <authorList>
            <person name="Ward C.M."/>
            <person name="Perry K.D."/>
            <person name="Baker G."/>
            <person name="Powis K."/>
            <person name="Heckel D.G."/>
            <person name="Baxter S.W."/>
        </authorList>
    </citation>
    <scope>NUCLEOTIDE SEQUENCE [LARGE SCALE GENOMIC DNA]</scope>
    <source>
        <strain evidence="2 3">LV</strain>
        <tissue evidence="2">Single pupa</tissue>
    </source>
</reference>
<evidence type="ECO:0000313" key="2">
    <source>
        <dbReference type="EMBL" id="KAG7307137.1"/>
    </source>
</evidence>
<dbReference type="InterPro" id="IPR015943">
    <property type="entry name" value="WD40/YVTN_repeat-like_dom_sf"/>
</dbReference>
<dbReference type="SUPFAM" id="SSF50978">
    <property type="entry name" value="WD40 repeat-like"/>
    <property type="match status" value="1"/>
</dbReference>
<proteinExistence type="predicted"/>
<dbReference type="InterPro" id="IPR001680">
    <property type="entry name" value="WD40_rpt"/>
</dbReference>
<organism evidence="2 3">
    <name type="scientific">Plutella xylostella</name>
    <name type="common">Diamondback moth</name>
    <name type="synonym">Plutella maculipennis</name>
    <dbReference type="NCBI Taxonomy" id="51655"/>
    <lineage>
        <taxon>Eukaryota</taxon>
        <taxon>Metazoa</taxon>
        <taxon>Ecdysozoa</taxon>
        <taxon>Arthropoda</taxon>
        <taxon>Hexapoda</taxon>
        <taxon>Insecta</taxon>
        <taxon>Pterygota</taxon>
        <taxon>Neoptera</taxon>
        <taxon>Endopterygota</taxon>
        <taxon>Lepidoptera</taxon>
        <taxon>Glossata</taxon>
        <taxon>Ditrysia</taxon>
        <taxon>Yponomeutoidea</taxon>
        <taxon>Plutellidae</taxon>
        <taxon>Plutella</taxon>
    </lineage>
</organism>
<dbReference type="PANTHER" id="PTHR47822:SF2">
    <property type="entry name" value="F-BOX AND WD-40 DOMAIN PROTEIN 7"/>
    <property type="match status" value="1"/>
</dbReference>
<dbReference type="PROSITE" id="PS50082">
    <property type="entry name" value="WD_REPEATS_2"/>
    <property type="match status" value="1"/>
</dbReference>
<keyword evidence="1" id="KW-0853">WD repeat</keyword>